<keyword evidence="2" id="KW-1185">Reference proteome</keyword>
<proteinExistence type="predicted"/>
<dbReference type="InParanoid" id="N1JCS6"/>
<dbReference type="InterPro" id="IPR050600">
    <property type="entry name" value="SETD3_SETD6_MTase"/>
</dbReference>
<dbReference type="GO" id="GO:0005634">
    <property type="term" value="C:nucleus"/>
    <property type="evidence" value="ECO:0007669"/>
    <property type="project" value="TreeGrafter"/>
</dbReference>
<accession>N1JCS6</accession>
<dbReference type="Proteomes" id="UP000015441">
    <property type="component" value="Unassembled WGS sequence"/>
</dbReference>
<sequence length="666" mass="76649">MTTTTTTTPPTQAIEELIEWAEQRGSRLAPSVAMVHEAGRGWGWIARETIPGGREVVSVASQTGLSYLNALEARDSSRLARHESRAFSHTHLGRLGRECPHVVGNYFLMQQYLAGEQSQWWPYLRLLPQPEADDNFSTPLWWREADAVFLLATNVRPAMEATRRLWARDWRRGWHLVHAFDNARHFTLRLYEWAASIFSTRSFRASLTLPHAFPRDQAEWRPVEACMVRHHIRHDNFAVLLPLMDIGNHSGHRLVDWTANGDSGHISLVSRESIESGCQIYNYYGDKSNSELLLAYGFILPDARLDTVNIKLAPQLHALERRQRLLCCPPPPPPRGKRPEQELIFCLHPPSPWAEASAHDNDPSSLFSAGLLHLLSCMVANEREQLYMSSHADCCLEHNPARFNDVLGRNAVQTWQLLHQKLRADMDKFQTTDKLLSSPQNTNQHMALEYRRRQFHVLQAAAHRLSLYLDRVRSENLFGRQGSKQVNRQEATAIWPRVELASLELAYEWLRQFPDVYETITHAIADDQAEPLPIDWALLLADWDRSYWVIWICIILLLRETHLLPASCPRLVDWLGSMERSYQNVLQTKHAWECERRYDRAELETIDSMLTVIVKEPFISPGKKTLEQIKALAFYVYQEETIFMAWEMKGGSSAGMIIDQSILCIS</sequence>
<dbReference type="PANTHER" id="PTHR13271">
    <property type="entry name" value="UNCHARACTERIZED PUTATIVE METHYLTRANSFERASE"/>
    <property type="match status" value="1"/>
</dbReference>
<organism evidence="1 2">
    <name type="scientific">Blumeria graminis f. sp. hordei (strain DH14)</name>
    <name type="common">Barley powdery mildew</name>
    <name type="synonym">Oidium monilioides f. sp. hordei</name>
    <dbReference type="NCBI Taxonomy" id="546991"/>
    <lineage>
        <taxon>Eukaryota</taxon>
        <taxon>Fungi</taxon>
        <taxon>Dikarya</taxon>
        <taxon>Ascomycota</taxon>
        <taxon>Pezizomycotina</taxon>
        <taxon>Leotiomycetes</taxon>
        <taxon>Erysiphales</taxon>
        <taxon>Erysiphaceae</taxon>
        <taxon>Blumeria</taxon>
        <taxon>Blumeria hordei</taxon>
    </lineage>
</organism>
<protein>
    <submittedName>
        <fullName evidence="1">SET domain-containing protein/SET domain protein</fullName>
    </submittedName>
</protein>
<gene>
    <name evidence="1" type="ORF">BGHDH14_bgh03384</name>
</gene>
<dbReference type="SUPFAM" id="SSF82199">
    <property type="entry name" value="SET domain"/>
    <property type="match status" value="1"/>
</dbReference>
<dbReference type="GO" id="GO:0016279">
    <property type="term" value="F:protein-lysine N-methyltransferase activity"/>
    <property type="evidence" value="ECO:0007669"/>
    <property type="project" value="TreeGrafter"/>
</dbReference>
<evidence type="ECO:0000313" key="1">
    <source>
        <dbReference type="EMBL" id="CCU75573.1"/>
    </source>
</evidence>
<dbReference type="PANTHER" id="PTHR13271:SF146">
    <property type="entry name" value="SET DOMAIN-CONTAINING PROTEIN"/>
    <property type="match status" value="1"/>
</dbReference>
<evidence type="ECO:0000313" key="2">
    <source>
        <dbReference type="Proteomes" id="UP000015441"/>
    </source>
</evidence>
<dbReference type="STRING" id="546991.N1JCS6"/>
<name>N1JCS6_BLUG1</name>
<dbReference type="OrthoDB" id="42889at2759"/>
<comment type="caution">
    <text evidence="1">The sequence shown here is derived from an EMBL/GenBank/DDBJ whole genome shotgun (WGS) entry which is preliminary data.</text>
</comment>
<dbReference type="eggNOG" id="KOG1337">
    <property type="taxonomic scope" value="Eukaryota"/>
</dbReference>
<reference evidence="1 2" key="1">
    <citation type="journal article" date="2010" name="Science">
        <title>Genome expansion and gene loss in powdery mildew fungi reveal tradeoffs in extreme parasitism.</title>
        <authorList>
            <person name="Spanu P.D."/>
            <person name="Abbott J.C."/>
            <person name="Amselem J."/>
            <person name="Burgis T.A."/>
            <person name="Soanes D.M."/>
            <person name="Stueber K."/>
            <person name="Ver Loren van Themaat E."/>
            <person name="Brown J.K.M."/>
            <person name="Butcher S.A."/>
            <person name="Gurr S.J."/>
            <person name="Lebrun M.-H."/>
            <person name="Ridout C.J."/>
            <person name="Schulze-Lefert P."/>
            <person name="Talbot N.J."/>
            <person name="Ahmadinejad N."/>
            <person name="Ametz C."/>
            <person name="Barton G.R."/>
            <person name="Benjdia M."/>
            <person name="Bidzinski P."/>
            <person name="Bindschedler L.V."/>
            <person name="Both M."/>
            <person name="Brewer M.T."/>
            <person name="Cadle-Davidson L."/>
            <person name="Cadle-Davidson M.M."/>
            <person name="Collemare J."/>
            <person name="Cramer R."/>
            <person name="Frenkel O."/>
            <person name="Godfrey D."/>
            <person name="Harriman J."/>
            <person name="Hoede C."/>
            <person name="King B.C."/>
            <person name="Klages S."/>
            <person name="Kleemann J."/>
            <person name="Knoll D."/>
            <person name="Koti P.S."/>
            <person name="Kreplak J."/>
            <person name="Lopez-Ruiz F.J."/>
            <person name="Lu X."/>
            <person name="Maekawa T."/>
            <person name="Mahanil S."/>
            <person name="Micali C."/>
            <person name="Milgroom M.G."/>
            <person name="Montana G."/>
            <person name="Noir S."/>
            <person name="O'Connell R.J."/>
            <person name="Oberhaensli S."/>
            <person name="Parlange F."/>
            <person name="Pedersen C."/>
            <person name="Quesneville H."/>
            <person name="Reinhardt R."/>
            <person name="Rott M."/>
            <person name="Sacristan S."/>
            <person name="Schmidt S.M."/>
            <person name="Schoen M."/>
            <person name="Skamnioti P."/>
            <person name="Sommer H."/>
            <person name="Stephens A."/>
            <person name="Takahara H."/>
            <person name="Thordal-Christensen H."/>
            <person name="Vigouroux M."/>
            <person name="Wessling R."/>
            <person name="Wicker T."/>
            <person name="Panstruga R."/>
        </authorList>
    </citation>
    <scope>NUCLEOTIDE SEQUENCE [LARGE SCALE GENOMIC DNA]</scope>
    <source>
        <strain evidence="1">DH14</strain>
    </source>
</reference>
<dbReference type="EMBL" id="CAUH01001472">
    <property type="protein sequence ID" value="CCU75573.1"/>
    <property type="molecule type" value="Genomic_DNA"/>
</dbReference>
<dbReference type="Gene3D" id="3.90.1410.10">
    <property type="entry name" value="set domain protein methyltransferase, domain 1"/>
    <property type="match status" value="1"/>
</dbReference>
<dbReference type="AlphaFoldDB" id="N1JCS6"/>
<dbReference type="HOGENOM" id="CLU_010578_2_0_1"/>
<dbReference type="InterPro" id="IPR046341">
    <property type="entry name" value="SET_dom_sf"/>
</dbReference>